<gene>
    <name evidence="1" type="ORF">VNO80_30384</name>
</gene>
<sequence>MVEEVVEFLCSGSWGPDIAMEDMDADVEGQQLSGLQNTRHLNEAIDKLGGQFGCFSEVIDELEEEPKQFNVAFKELSRPLASPLTLVGDGGTTKSVSSLRCGSRINARMEVSDTALSSACYPMLATRVIDEGLVVAETPSGCGSDSTYSLVVRRSLGVAVAVHSGGLSASPVVHVCLHHRATSSTGAGKRMSKVGECSSSKSQEVGYACLDGINELSHKTM</sequence>
<proteinExistence type="predicted"/>
<dbReference type="AlphaFoldDB" id="A0AAN9LHR5"/>
<dbReference type="EMBL" id="JAYMYR010000011">
    <property type="protein sequence ID" value="KAK7333608.1"/>
    <property type="molecule type" value="Genomic_DNA"/>
</dbReference>
<comment type="caution">
    <text evidence="1">The sequence shown here is derived from an EMBL/GenBank/DDBJ whole genome shotgun (WGS) entry which is preliminary data.</text>
</comment>
<name>A0AAN9LHR5_PHACN</name>
<evidence type="ECO:0000313" key="1">
    <source>
        <dbReference type="EMBL" id="KAK7333608.1"/>
    </source>
</evidence>
<keyword evidence="2" id="KW-1185">Reference proteome</keyword>
<organism evidence="1 2">
    <name type="scientific">Phaseolus coccineus</name>
    <name type="common">Scarlet runner bean</name>
    <name type="synonym">Phaseolus multiflorus</name>
    <dbReference type="NCBI Taxonomy" id="3886"/>
    <lineage>
        <taxon>Eukaryota</taxon>
        <taxon>Viridiplantae</taxon>
        <taxon>Streptophyta</taxon>
        <taxon>Embryophyta</taxon>
        <taxon>Tracheophyta</taxon>
        <taxon>Spermatophyta</taxon>
        <taxon>Magnoliopsida</taxon>
        <taxon>eudicotyledons</taxon>
        <taxon>Gunneridae</taxon>
        <taxon>Pentapetalae</taxon>
        <taxon>rosids</taxon>
        <taxon>fabids</taxon>
        <taxon>Fabales</taxon>
        <taxon>Fabaceae</taxon>
        <taxon>Papilionoideae</taxon>
        <taxon>50 kb inversion clade</taxon>
        <taxon>NPAAA clade</taxon>
        <taxon>indigoferoid/millettioid clade</taxon>
        <taxon>Phaseoleae</taxon>
        <taxon>Phaseolus</taxon>
    </lineage>
</organism>
<evidence type="ECO:0000313" key="2">
    <source>
        <dbReference type="Proteomes" id="UP001374584"/>
    </source>
</evidence>
<dbReference type="Proteomes" id="UP001374584">
    <property type="component" value="Unassembled WGS sequence"/>
</dbReference>
<reference evidence="1 2" key="1">
    <citation type="submission" date="2024-01" db="EMBL/GenBank/DDBJ databases">
        <title>The genomes of 5 underutilized Papilionoideae crops provide insights into root nodulation and disease resistanc.</title>
        <authorList>
            <person name="Jiang F."/>
        </authorList>
    </citation>
    <scope>NUCLEOTIDE SEQUENCE [LARGE SCALE GENOMIC DNA]</scope>
    <source>
        <strain evidence="1">JINMINGXINNONG_FW02</strain>
        <tissue evidence="1">Leaves</tissue>
    </source>
</reference>
<protein>
    <submittedName>
        <fullName evidence="1">Uncharacterized protein</fullName>
    </submittedName>
</protein>
<accession>A0AAN9LHR5</accession>